<keyword evidence="2 4" id="KW-0575">Peroxidase</keyword>
<dbReference type="EMBL" id="PKPP01002092">
    <property type="protein sequence ID" value="PWA77677.1"/>
    <property type="molecule type" value="Genomic_DNA"/>
</dbReference>
<dbReference type="InterPro" id="IPR000889">
    <property type="entry name" value="Glutathione_peroxidase"/>
</dbReference>
<protein>
    <submittedName>
        <fullName evidence="4">Glutathione peroxidase</fullName>
    </submittedName>
</protein>
<dbReference type="STRING" id="35608.A0A2U1NW43"/>
<evidence type="ECO:0000313" key="5">
    <source>
        <dbReference type="Proteomes" id="UP000245207"/>
    </source>
</evidence>
<dbReference type="Pfam" id="PF00255">
    <property type="entry name" value="GSHPx"/>
    <property type="match status" value="1"/>
</dbReference>
<dbReference type="PANTHER" id="PTHR11592:SF17">
    <property type="entry name" value="GLUTATHIONE PEROXIDASE 5-RELATED"/>
    <property type="match status" value="1"/>
</dbReference>
<evidence type="ECO:0000313" key="4">
    <source>
        <dbReference type="EMBL" id="PWA77677.1"/>
    </source>
</evidence>
<dbReference type="GO" id="GO:0004601">
    <property type="term" value="F:peroxidase activity"/>
    <property type="evidence" value="ECO:0007669"/>
    <property type="project" value="UniProtKB-KW"/>
</dbReference>
<name>A0A2U1NW43_ARTAN</name>
<proteinExistence type="inferred from homology"/>
<sequence>MLDVRMTAKRMRMQMETVVDTQPIYKDLGTPGMEFKNVQYHTNEGHEILAFPCNQFLNQEPQSSEKVVEFSCSRFNADCPIFQKVVFNYPLTCRLSMGGAGPTSNRRLSLGRAAVRATPKADIHSIRGQVLLLIVVLPKKLIFT</sequence>
<accession>A0A2U1NW43</accession>
<comment type="caution">
    <text evidence="4">The sequence shown here is derived from an EMBL/GenBank/DDBJ whole genome shotgun (WGS) entry which is preliminary data.</text>
</comment>
<reference evidence="4 5" key="1">
    <citation type="journal article" date="2018" name="Mol. Plant">
        <title>The genome of Artemisia annua provides insight into the evolution of Asteraceae family and artemisinin biosynthesis.</title>
        <authorList>
            <person name="Shen Q."/>
            <person name="Zhang L."/>
            <person name="Liao Z."/>
            <person name="Wang S."/>
            <person name="Yan T."/>
            <person name="Shi P."/>
            <person name="Liu M."/>
            <person name="Fu X."/>
            <person name="Pan Q."/>
            <person name="Wang Y."/>
            <person name="Lv Z."/>
            <person name="Lu X."/>
            <person name="Zhang F."/>
            <person name="Jiang W."/>
            <person name="Ma Y."/>
            <person name="Chen M."/>
            <person name="Hao X."/>
            <person name="Li L."/>
            <person name="Tang Y."/>
            <person name="Lv G."/>
            <person name="Zhou Y."/>
            <person name="Sun X."/>
            <person name="Brodelius P.E."/>
            <person name="Rose J.K.C."/>
            <person name="Tang K."/>
        </authorList>
    </citation>
    <scope>NUCLEOTIDE SEQUENCE [LARGE SCALE GENOMIC DNA]</scope>
    <source>
        <strain evidence="5">cv. Huhao1</strain>
        <tissue evidence="4">Leaf</tissue>
    </source>
</reference>
<comment type="similarity">
    <text evidence="1">Belongs to the glutathione peroxidase family.</text>
</comment>
<organism evidence="4 5">
    <name type="scientific">Artemisia annua</name>
    <name type="common">Sweet wormwood</name>
    <dbReference type="NCBI Taxonomy" id="35608"/>
    <lineage>
        <taxon>Eukaryota</taxon>
        <taxon>Viridiplantae</taxon>
        <taxon>Streptophyta</taxon>
        <taxon>Embryophyta</taxon>
        <taxon>Tracheophyta</taxon>
        <taxon>Spermatophyta</taxon>
        <taxon>Magnoliopsida</taxon>
        <taxon>eudicotyledons</taxon>
        <taxon>Gunneridae</taxon>
        <taxon>Pentapetalae</taxon>
        <taxon>asterids</taxon>
        <taxon>campanulids</taxon>
        <taxon>Asterales</taxon>
        <taxon>Asteraceae</taxon>
        <taxon>Asteroideae</taxon>
        <taxon>Anthemideae</taxon>
        <taxon>Artemisiinae</taxon>
        <taxon>Artemisia</taxon>
    </lineage>
</organism>
<dbReference type="PANTHER" id="PTHR11592">
    <property type="entry name" value="GLUTATHIONE PEROXIDASE"/>
    <property type="match status" value="1"/>
</dbReference>
<dbReference type="SUPFAM" id="SSF52833">
    <property type="entry name" value="Thioredoxin-like"/>
    <property type="match status" value="1"/>
</dbReference>
<dbReference type="GO" id="GO:0005829">
    <property type="term" value="C:cytosol"/>
    <property type="evidence" value="ECO:0007669"/>
    <property type="project" value="TreeGrafter"/>
</dbReference>
<dbReference type="PROSITE" id="PS51355">
    <property type="entry name" value="GLUTATHIONE_PEROXID_3"/>
    <property type="match status" value="1"/>
</dbReference>
<evidence type="ECO:0000256" key="1">
    <source>
        <dbReference type="ARBA" id="ARBA00006926"/>
    </source>
</evidence>
<evidence type="ECO:0000256" key="2">
    <source>
        <dbReference type="ARBA" id="ARBA00022559"/>
    </source>
</evidence>
<dbReference type="Proteomes" id="UP000245207">
    <property type="component" value="Unassembled WGS sequence"/>
</dbReference>
<dbReference type="PROSITE" id="PS00763">
    <property type="entry name" value="GLUTATHIONE_PEROXID_2"/>
    <property type="match status" value="1"/>
</dbReference>
<dbReference type="AlphaFoldDB" id="A0A2U1NW43"/>
<dbReference type="OrthoDB" id="446890at2759"/>
<keyword evidence="5" id="KW-1185">Reference proteome</keyword>
<dbReference type="InterPro" id="IPR036249">
    <property type="entry name" value="Thioredoxin-like_sf"/>
</dbReference>
<evidence type="ECO:0000256" key="3">
    <source>
        <dbReference type="ARBA" id="ARBA00023002"/>
    </source>
</evidence>
<dbReference type="Gene3D" id="3.40.30.10">
    <property type="entry name" value="Glutaredoxin"/>
    <property type="match status" value="1"/>
</dbReference>
<dbReference type="GO" id="GO:0006979">
    <property type="term" value="P:response to oxidative stress"/>
    <property type="evidence" value="ECO:0007669"/>
    <property type="project" value="InterPro"/>
</dbReference>
<dbReference type="InterPro" id="IPR029760">
    <property type="entry name" value="GPX_CS"/>
</dbReference>
<gene>
    <name evidence="4" type="ORF">CTI12_AA221940</name>
</gene>
<keyword evidence="3" id="KW-0560">Oxidoreductase</keyword>